<proteinExistence type="predicted"/>
<protein>
    <submittedName>
        <fullName evidence="2">Uncharacterized protein</fullName>
    </submittedName>
</protein>
<keyword evidence="1" id="KW-0175">Coiled coil</keyword>
<gene>
    <name evidence="2" type="ORF">EVC27_030</name>
</gene>
<accession>A0A7S5RJP2</accession>
<evidence type="ECO:0000313" key="3">
    <source>
        <dbReference type="Proteomes" id="UP000626490"/>
    </source>
</evidence>
<dbReference type="EMBL" id="MN988555">
    <property type="protein sequence ID" value="QIG76555.1"/>
    <property type="molecule type" value="Genomic_DNA"/>
</dbReference>
<feature type="coiled-coil region" evidence="1">
    <location>
        <begin position="34"/>
        <end position="61"/>
    </location>
</feature>
<keyword evidence="3" id="KW-1185">Reference proteome</keyword>
<name>A0A7S5RJP2_9CAUD</name>
<dbReference type="Proteomes" id="UP000626490">
    <property type="component" value="Segment"/>
</dbReference>
<organism evidence="2 3">
    <name type="scientific">Rhizobium phage RHph_I1_6</name>
    <dbReference type="NCBI Taxonomy" id="2509728"/>
    <lineage>
        <taxon>Viruses</taxon>
        <taxon>Duplodnaviria</taxon>
        <taxon>Heunggongvirae</taxon>
        <taxon>Uroviricota</taxon>
        <taxon>Caudoviricetes</taxon>
        <taxon>Schitoviridae</taxon>
        <taxon>Demetervirinae</taxon>
        <taxon>Cyamitesvirus</taxon>
        <taxon>Cyamitesvirus I16</taxon>
    </lineage>
</organism>
<sequence length="64" mass="7374">MPKGVPKNFKSDVLMRKIDKLVKAAEAHAFRGAHSEYPNEVKELEENLRKARLDLVTYVIEHVL</sequence>
<evidence type="ECO:0000256" key="1">
    <source>
        <dbReference type="SAM" id="Coils"/>
    </source>
</evidence>
<evidence type="ECO:0000313" key="2">
    <source>
        <dbReference type="EMBL" id="QIG76555.1"/>
    </source>
</evidence>
<reference evidence="2" key="1">
    <citation type="submission" date="2020-01" db="EMBL/GenBank/DDBJ databases">
        <title>Patterns of diversity and host range of bacteriophage communities associated with bean-nodulatin bacteria.</title>
        <authorList>
            <person name="Vann Cauwenberghe J."/>
            <person name="Santamaria R.I."/>
            <person name="Bustos P."/>
            <person name="Juarez S."/>
            <person name="Gonzalez V."/>
        </authorList>
    </citation>
    <scope>NUCLEOTIDE SEQUENCE</scope>
</reference>